<keyword evidence="2" id="KW-1185">Reference proteome</keyword>
<reference evidence="1" key="1">
    <citation type="submission" date="2022-07" db="EMBL/GenBank/DDBJ databases">
        <title>Phylogenomic reconstructions and comparative analyses of Kickxellomycotina fungi.</title>
        <authorList>
            <person name="Reynolds N.K."/>
            <person name="Stajich J.E."/>
            <person name="Barry K."/>
            <person name="Grigoriev I.V."/>
            <person name="Crous P."/>
            <person name="Smith M.E."/>
        </authorList>
    </citation>
    <scope>NUCLEOTIDE SEQUENCE</scope>
    <source>
        <strain evidence="1">CBS 190363</strain>
    </source>
</reference>
<accession>A0ACC1LUG8</accession>
<name>A0ACC1LUG8_9FUNG</name>
<evidence type="ECO:0000313" key="1">
    <source>
        <dbReference type="EMBL" id="KAJ2883544.1"/>
    </source>
</evidence>
<dbReference type="Proteomes" id="UP001139981">
    <property type="component" value="Unassembled WGS sequence"/>
</dbReference>
<protein>
    <submittedName>
        <fullName evidence="1">Uncharacterized protein</fullName>
    </submittedName>
</protein>
<dbReference type="EMBL" id="JANBVB010002635">
    <property type="protein sequence ID" value="KAJ2883544.1"/>
    <property type="molecule type" value="Genomic_DNA"/>
</dbReference>
<sequence>MSANLTAEEQKKLQADFDAAAKQALVLKKKPTDGEMLELYGLFKQANEGEITDKTPVPGMLDFKGKAKFTAWKNNAGMSKTAAQTAYIALVDKLNNPV</sequence>
<organism evidence="1 2">
    <name type="scientific">Coemansia aciculifera</name>
    <dbReference type="NCBI Taxonomy" id="417176"/>
    <lineage>
        <taxon>Eukaryota</taxon>
        <taxon>Fungi</taxon>
        <taxon>Fungi incertae sedis</taxon>
        <taxon>Zoopagomycota</taxon>
        <taxon>Kickxellomycotina</taxon>
        <taxon>Kickxellomycetes</taxon>
        <taxon>Kickxellales</taxon>
        <taxon>Kickxellaceae</taxon>
        <taxon>Coemansia</taxon>
    </lineage>
</organism>
<evidence type="ECO:0000313" key="2">
    <source>
        <dbReference type="Proteomes" id="UP001139981"/>
    </source>
</evidence>
<gene>
    <name evidence="1" type="ORF">IWW38_005533</name>
</gene>
<comment type="caution">
    <text evidence="1">The sequence shown here is derived from an EMBL/GenBank/DDBJ whole genome shotgun (WGS) entry which is preliminary data.</text>
</comment>
<feature type="non-terminal residue" evidence="1">
    <location>
        <position position="98"/>
    </location>
</feature>
<proteinExistence type="predicted"/>